<dbReference type="EMBL" id="CP014160">
    <property type="protein sequence ID" value="AMB94858.1"/>
    <property type="molecule type" value="Genomic_DNA"/>
</dbReference>
<accession>A0A0X8FCQ9</accession>
<proteinExistence type="predicted"/>
<sequence>MTEKSLFEYLYQEWQGIRFQFPWQLTYDERSTGIILQVHLPSRQGPASDHMMRDALNKQSNEFAYLSLTFRFGYYSKDISLQPGIFILAPNLGNGTYTGDYVQVLLKWMRYTLRQADQQLRELDRGERETLDLTWPHEAVRQDVAQRQAVNRYGNKERYSLEVY</sequence>
<evidence type="ECO:0000313" key="1">
    <source>
        <dbReference type="EMBL" id="AMB94858.1"/>
    </source>
</evidence>
<dbReference type="KEGG" id="asan:AWM72_08845"/>
<keyword evidence="3" id="KW-1185">Reference proteome</keyword>
<dbReference type="Proteomes" id="UP000234239">
    <property type="component" value="Unassembled WGS sequence"/>
</dbReference>
<reference evidence="2 4" key="3">
    <citation type="submission" date="2017-12" db="EMBL/GenBank/DDBJ databases">
        <title>Phylogenetic diversity of female urinary microbiome.</title>
        <authorList>
            <person name="Thomas-White K."/>
            <person name="Wolfe A.J."/>
        </authorList>
    </citation>
    <scope>NUCLEOTIDE SEQUENCE [LARGE SCALE GENOMIC DNA]</scope>
    <source>
        <strain evidence="2 4">UMB0139</strain>
    </source>
</reference>
<evidence type="ECO:0000313" key="3">
    <source>
        <dbReference type="Proteomes" id="UP000069912"/>
    </source>
</evidence>
<organism evidence="1 3">
    <name type="scientific">Aerococcus sanguinicola</name>
    <dbReference type="NCBI Taxonomy" id="119206"/>
    <lineage>
        <taxon>Bacteria</taxon>
        <taxon>Bacillati</taxon>
        <taxon>Bacillota</taxon>
        <taxon>Bacilli</taxon>
        <taxon>Lactobacillales</taxon>
        <taxon>Aerococcaceae</taxon>
        <taxon>Aerococcus</taxon>
    </lineage>
</organism>
<dbReference type="OrthoDB" id="2135173at2"/>
<evidence type="ECO:0000313" key="2">
    <source>
        <dbReference type="EMBL" id="PKZ23137.1"/>
    </source>
</evidence>
<reference evidence="1 3" key="1">
    <citation type="journal article" date="2016" name="Genome Announc.">
        <title>Complete Genome Sequences of Aerococcus christensenii CCUG 28831T, Aerococcus sanguinicola CCUG 43001T, Aerococcus urinae CCUG 36881T, Aerococcus urinaeequi CCUG 28094T, Aerococcus urinaehominis CCUG 42038 BT, and Aerococcus viridans CCUG 4311T.</title>
        <authorList>
            <person name="Carkaci D."/>
            <person name="Dargis R."/>
            <person name="Nielsen X.C."/>
            <person name="Skovgaard O."/>
            <person name="Fuursted K."/>
            <person name="Christensen J.J."/>
        </authorList>
    </citation>
    <scope>NUCLEOTIDE SEQUENCE [LARGE SCALE GENOMIC DNA]</scope>
    <source>
        <strain evidence="1 3">CCUG43001</strain>
    </source>
</reference>
<protein>
    <submittedName>
        <fullName evidence="1">Uncharacterized protein</fullName>
    </submittedName>
</protein>
<dbReference type="AlphaFoldDB" id="A0A0X8FCQ9"/>
<gene>
    <name evidence="1" type="ORF">AWM72_08845</name>
    <name evidence="2" type="ORF">CYJ28_00905</name>
</gene>
<dbReference type="EMBL" id="PKGY01000001">
    <property type="protein sequence ID" value="PKZ23137.1"/>
    <property type="molecule type" value="Genomic_DNA"/>
</dbReference>
<reference evidence="3" key="2">
    <citation type="submission" date="2016-01" db="EMBL/GenBank/DDBJ databases">
        <title>Six Aerococcus type strain genome sequencing and assembly using PacBio and Illumina Hiseq.</title>
        <authorList>
            <person name="Carkaci D."/>
            <person name="Dargis R."/>
            <person name="Nielsen X.C."/>
            <person name="Skovgaard O."/>
            <person name="Fuursted K."/>
            <person name="Christensen J.J."/>
        </authorList>
    </citation>
    <scope>NUCLEOTIDE SEQUENCE [LARGE SCALE GENOMIC DNA]</scope>
    <source>
        <strain evidence="3">CCUG43001</strain>
    </source>
</reference>
<name>A0A0X8FCQ9_9LACT</name>
<dbReference type="RefSeq" id="WP_067976348.1">
    <property type="nucleotide sequence ID" value="NZ_CAJHKN010000001.1"/>
</dbReference>
<evidence type="ECO:0000313" key="4">
    <source>
        <dbReference type="Proteomes" id="UP000234239"/>
    </source>
</evidence>
<dbReference type="GeneID" id="92904176"/>
<dbReference type="Proteomes" id="UP000069912">
    <property type="component" value="Chromosome"/>
</dbReference>